<dbReference type="Proteomes" id="UP000035425">
    <property type="component" value="Unassembled WGS sequence"/>
</dbReference>
<dbReference type="CDD" id="cd02968">
    <property type="entry name" value="SCO"/>
    <property type="match status" value="1"/>
</dbReference>
<gene>
    <name evidence="2" type="ORF">FrCorBMG51_13305</name>
</gene>
<name>A0ABR5F339_9ACTN</name>
<keyword evidence="3" id="KW-1185">Reference proteome</keyword>
<dbReference type="PANTHER" id="PTHR12151">
    <property type="entry name" value="ELECTRON TRANSPORT PROTIN SCO1/SENC FAMILY MEMBER"/>
    <property type="match status" value="1"/>
</dbReference>
<comment type="similarity">
    <text evidence="1">Belongs to the SCO1/2 family.</text>
</comment>
<accession>A0ABR5F339</accession>
<dbReference type="EMBL" id="JWIO01000019">
    <property type="protein sequence ID" value="KLL11146.1"/>
    <property type="molecule type" value="Genomic_DNA"/>
</dbReference>
<dbReference type="Gene3D" id="3.40.30.10">
    <property type="entry name" value="Glutaredoxin"/>
    <property type="match status" value="1"/>
</dbReference>
<evidence type="ECO:0000313" key="2">
    <source>
        <dbReference type="EMBL" id="KLL11146.1"/>
    </source>
</evidence>
<sequence length="204" mass="21541">MAFALLLAGCASGTESAVTIVDDSGATNELRGTALAQPVDKPALNLVDTAGAPFDLRSRTAGKVTLLFFGYTNCPDVCPTTMADIAAALDTVPASVRSRIATVFVTTDPERDTGEVLSRWLNQFDPSFIGVRGTLAQIRAQADALGIPLEDPVRQPNGIFTVTHGTQVMAFTTDDRARVVYLAGTQVADYAHDLPILVNTGKTT</sequence>
<dbReference type="PANTHER" id="PTHR12151:SF25">
    <property type="entry name" value="LINALOOL DEHYDRATASE_ISOMERASE DOMAIN-CONTAINING PROTEIN"/>
    <property type="match status" value="1"/>
</dbReference>
<proteinExistence type="inferred from homology"/>
<comment type="caution">
    <text evidence="2">The sequence shown here is derived from an EMBL/GenBank/DDBJ whole genome shotgun (WGS) entry which is preliminary data.</text>
</comment>
<evidence type="ECO:0000313" key="3">
    <source>
        <dbReference type="Proteomes" id="UP000035425"/>
    </source>
</evidence>
<dbReference type="InterPro" id="IPR003782">
    <property type="entry name" value="SCO1/SenC"/>
</dbReference>
<protein>
    <submittedName>
        <fullName evidence="2">Electron transporter SenC</fullName>
    </submittedName>
</protein>
<dbReference type="SUPFAM" id="SSF52833">
    <property type="entry name" value="Thioredoxin-like"/>
    <property type="match status" value="1"/>
</dbReference>
<evidence type="ECO:0000256" key="1">
    <source>
        <dbReference type="ARBA" id="ARBA00010996"/>
    </source>
</evidence>
<dbReference type="Pfam" id="PF02630">
    <property type="entry name" value="SCO1-SenC"/>
    <property type="match status" value="1"/>
</dbReference>
<organism evidence="2 3">
    <name type="scientific">Protofrankia coriariae</name>
    <dbReference type="NCBI Taxonomy" id="1562887"/>
    <lineage>
        <taxon>Bacteria</taxon>
        <taxon>Bacillati</taxon>
        <taxon>Actinomycetota</taxon>
        <taxon>Actinomycetes</taxon>
        <taxon>Frankiales</taxon>
        <taxon>Frankiaceae</taxon>
        <taxon>Protofrankia</taxon>
    </lineage>
</organism>
<dbReference type="InterPro" id="IPR036249">
    <property type="entry name" value="Thioredoxin-like_sf"/>
</dbReference>
<reference evidence="2 3" key="1">
    <citation type="submission" date="2014-12" db="EMBL/GenBank/DDBJ databases">
        <title>Frankia sp. BMG5.1 draft genome.</title>
        <authorList>
            <person name="Gtari M."/>
            <person name="Ghodhbane-Gtari F."/>
            <person name="Nouioui I."/>
            <person name="Ktari A."/>
            <person name="Hezbri K."/>
            <person name="Mimouni W."/>
            <person name="Sbissi I."/>
            <person name="Ayari A."/>
            <person name="Yamanaka T."/>
            <person name="Normand P."/>
            <person name="Tisa L.S."/>
            <person name="Boudabous A."/>
        </authorList>
    </citation>
    <scope>NUCLEOTIDE SEQUENCE [LARGE SCALE GENOMIC DNA]</scope>
    <source>
        <strain evidence="2 3">BMG5.1</strain>
    </source>
</reference>